<dbReference type="Pfam" id="PF03358">
    <property type="entry name" value="FMN_red"/>
    <property type="match status" value="1"/>
</dbReference>
<dbReference type="KEGG" id="marq:MARGE09_P1229"/>
<dbReference type="InterPro" id="IPR029039">
    <property type="entry name" value="Flavoprotein-like_sf"/>
</dbReference>
<sequence length="199" mass="21757">MKIFAISGSPNREGNTCTYGNHVIEAAKKNGAEVEEVNIYDFNITDVWENYFGDALFNKFEKAGSDDMPLLKDKMMSADIILLITPIYWCQMTGKMKTFVDRWTDTINLDFSSDLGGKGLALVSTHSGMNQMNSSNVLQTAMDNTAVFLGMTWLGGIDGASKMEITSGMNEGHEIIAKDFGAKLARGENLLGMKVVGGE</sequence>
<feature type="domain" description="NADPH-dependent FMN reductase-like" evidence="3">
    <location>
        <begin position="1"/>
        <end position="152"/>
    </location>
</feature>
<keyword evidence="5" id="KW-1185">Reference proteome</keyword>
<evidence type="ECO:0000256" key="2">
    <source>
        <dbReference type="ARBA" id="ARBA00022643"/>
    </source>
</evidence>
<evidence type="ECO:0000259" key="3">
    <source>
        <dbReference type="Pfam" id="PF03358"/>
    </source>
</evidence>
<evidence type="ECO:0000313" key="4">
    <source>
        <dbReference type="EMBL" id="BCD97029.1"/>
    </source>
</evidence>
<evidence type="ECO:0000256" key="1">
    <source>
        <dbReference type="ARBA" id="ARBA00022630"/>
    </source>
</evidence>
<keyword evidence="2" id="KW-0288">FMN</keyword>
<protein>
    <recommendedName>
        <fullName evidence="3">NADPH-dependent FMN reductase-like domain-containing protein</fullName>
    </recommendedName>
</protein>
<dbReference type="InterPro" id="IPR005025">
    <property type="entry name" value="FMN_Rdtase-like_dom"/>
</dbReference>
<dbReference type="PANTHER" id="PTHR43278">
    <property type="entry name" value="NAD(P)H-DEPENDENT FMN-CONTAINING OXIDOREDUCTASE YWQN-RELATED"/>
    <property type="match status" value="1"/>
</dbReference>
<name>A0AAN1WG81_9GAMM</name>
<evidence type="ECO:0000313" key="5">
    <source>
        <dbReference type="Proteomes" id="UP001320119"/>
    </source>
</evidence>
<gene>
    <name evidence="4" type="ORF">MARGE09_P1229</name>
</gene>
<dbReference type="SUPFAM" id="SSF52218">
    <property type="entry name" value="Flavoproteins"/>
    <property type="match status" value="1"/>
</dbReference>
<dbReference type="Proteomes" id="UP001320119">
    <property type="component" value="Chromosome"/>
</dbReference>
<organism evidence="4 5">
    <name type="scientific">Marinagarivorans cellulosilyticus</name>
    <dbReference type="NCBI Taxonomy" id="2721545"/>
    <lineage>
        <taxon>Bacteria</taxon>
        <taxon>Pseudomonadati</taxon>
        <taxon>Pseudomonadota</taxon>
        <taxon>Gammaproteobacteria</taxon>
        <taxon>Cellvibrionales</taxon>
        <taxon>Cellvibrionaceae</taxon>
        <taxon>Marinagarivorans</taxon>
    </lineage>
</organism>
<dbReference type="InterPro" id="IPR051796">
    <property type="entry name" value="ISF_SsuE-like"/>
</dbReference>
<dbReference type="RefSeq" id="WP_236986507.1">
    <property type="nucleotide sequence ID" value="NZ_AP023086.1"/>
</dbReference>
<dbReference type="PANTHER" id="PTHR43278:SF2">
    <property type="entry name" value="IRON-SULFUR FLAVOPROTEIN"/>
    <property type="match status" value="1"/>
</dbReference>
<dbReference type="AlphaFoldDB" id="A0AAN1WG81"/>
<reference evidence="4 5" key="1">
    <citation type="journal article" date="2022" name="IScience">
        <title>An ultrasensitive nanofiber-based assay for enzymatic hydrolysis and deep-sea microbial degradation of cellulose.</title>
        <authorList>
            <person name="Tsudome M."/>
            <person name="Tachioka M."/>
            <person name="Miyazaki M."/>
            <person name="Uchimura K."/>
            <person name="Tsuda M."/>
            <person name="Takaki Y."/>
            <person name="Deguchi S."/>
        </authorList>
    </citation>
    <scope>NUCLEOTIDE SEQUENCE [LARGE SCALE GENOMIC DNA]</scope>
    <source>
        <strain evidence="4 5">GE09</strain>
    </source>
</reference>
<dbReference type="Gene3D" id="3.40.50.360">
    <property type="match status" value="1"/>
</dbReference>
<keyword evidence="1" id="KW-0285">Flavoprotein</keyword>
<dbReference type="GO" id="GO:0016491">
    <property type="term" value="F:oxidoreductase activity"/>
    <property type="evidence" value="ECO:0007669"/>
    <property type="project" value="InterPro"/>
</dbReference>
<accession>A0AAN1WG81</accession>
<dbReference type="EMBL" id="AP023086">
    <property type="protein sequence ID" value="BCD97029.1"/>
    <property type="molecule type" value="Genomic_DNA"/>
</dbReference>
<proteinExistence type="predicted"/>